<evidence type="ECO:0000313" key="3">
    <source>
        <dbReference type="EMBL" id="GAA3379019.1"/>
    </source>
</evidence>
<reference evidence="4" key="1">
    <citation type="journal article" date="2019" name="Int. J. Syst. Evol. Microbiol.">
        <title>The Global Catalogue of Microorganisms (GCM) 10K type strain sequencing project: providing services to taxonomists for standard genome sequencing and annotation.</title>
        <authorList>
            <consortium name="The Broad Institute Genomics Platform"/>
            <consortium name="The Broad Institute Genome Sequencing Center for Infectious Disease"/>
            <person name="Wu L."/>
            <person name="Ma J."/>
        </authorList>
    </citation>
    <scope>NUCLEOTIDE SEQUENCE [LARGE SCALE GENOMIC DNA]</scope>
    <source>
        <strain evidence="4">JCM 9651</strain>
    </source>
</reference>
<keyword evidence="1" id="KW-0732">Signal</keyword>
<feature type="signal peptide" evidence="1">
    <location>
        <begin position="1"/>
        <end position="25"/>
    </location>
</feature>
<comment type="caution">
    <text evidence="3">The sequence shown here is derived from an EMBL/GenBank/DDBJ whole genome shotgun (WGS) entry which is preliminary data.</text>
</comment>
<dbReference type="RefSeq" id="WP_345043609.1">
    <property type="nucleotide sequence ID" value="NZ_BAAAYL010000001.1"/>
</dbReference>
<organism evidence="3 4">
    <name type="scientific">Streptomyces sannanensis</name>
    <dbReference type="NCBI Taxonomy" id="285536"/>
    <lineage>
        <taxon>Bacteria</taxon>
        <taxon>Bacillati</taxon>
        <taxon>Actinomycetota</taxon>
        <taxon>Actinomycetes</taxon>
        <taxon>Kitasatosporales</taxon>
        <taxon>Streptomycetaceae</taxon>
        <taxon>Streptomyces</taxon>
    </lineage>
</organism>
<keyword evidence="4" id="KW-1185">Reference proteome</keyword>
<accession>A0ABP6SKQ5</accession>
<evidence type="ECO:0000256" key="1">
    <source>
        <dbReference type="SAM" id="SignalP"/>
    </source>
</evidence>
<dbReference type="InterPro" id="IPR025326">
    <property type="entry name" value="DUF4232"/>
</dbReference>
<protein>
    <recommendedName>
        <fullName evidence="2">DUF4232 domain-containing protein</fullName>
    </recommendedName>
</protein>
<sequence>MKRTDRAGAVLASALLLATGGLLSAAGDAAAGGPPSRAVPAHAARTQVAACTYSQLIPDGAQRVGADRLRITVVNEGPKPCTLRGFPTVAVAGLGSPEKNKPLTVGHQGDARLVQLMVGGRAATQITFTPVLGEAEGYCASGATPTVAPSIVLGVAGGKLQLGLEDGGDVALCGTTVRATAFRGSPA</sequence>
<feature type="domain" description="DUF4232" evidence="2">
    <location>
        <begin position="61"/>
        <end position="150"/>
    </location>
</feature>
<dbReference type="Proteomes" id="UP001499990">
    <property type="component" value="Unassembled WGS sequence"/>
</dbReference>
<dbReference type="Pfam" id="PF14016">
    <property type="entry name" value="DUF4232"/>
    <property type="match status" value="1"/>
</dbReference>
<gene>
    <name evidence="3" type="ORF">GCM10020367_60890</name>
</gene>
<evidence type="ECO:0000313" key="4">
    <source>
        <dbReference type="Proteomes" id="UP001499990"/>
    </source>
</evidence>
<evidence type="ECO:0000259" key="2">
    <source>
        <dbReference type="Pfam" id="PF14016"/>
    </source>
</evidence>
<proteinExistence type="predicted"/>
<name>A0ABP6SKQ5_9ACTN</name>
<dbReference type="EMBL" id="BAAAYL010000001">
    <property type="protein sequence ID" value="GAA3379019.1"/>
    <property type="molecule type" value="Genomic_DNA"/>
</dbReference>
<feature type="chain" id="PRO_5046375031" description="DUF4232 domain-containing protein" evidence="1">
    <location>
        <begin position="26"/>
        <end position="187"/>
    </location>
</feature>